<evidence type="ECO:0000313" key="1">
    <source>
        <dbReference type="EMBL" id="CAG8640492.1"/>
    </source>
</evidence>
<name>A0A9N9DGN6_9GLOM</name>
<dbReference type="OrthoDB" id="10515700at2759"/>
<sequence length="128" mass="14929">MATSLINKNSSIEDKIREFQAGIDYVFEEEKYHAPQTVGEKKHGTMDIRGYTQKSYKILSPELKKLLREILTKKAAILMSFDFKGEGTVNEHFRNDKPNNYYCQTDDEFGYQIVLRDEREDQPAQLSI</sequence>
<protein>
    <submittedName>
        <fullName evidence="1">11674_t:CDS:1</fullName>
    </submittedName>
</protein>
<dbReference type="Proteomes" id="UP000789831">
    <property type="component" value="Unassembled WGS sequence"/>
</dbReference>
<dbReference type="EMBL" id="CAJVPL010003911">
    <property type="protein sequence ID" value="CAG8640492.1"/>
    <property type="molecule type" value="Genomic_DNA"/>
</dbReference>
<reference evidence="1" key="1">
    <citation type="submission" date="2021-06" db="EMBL/GenBank/DDBJ databases">
        <authorList>
            <person name="Kallberg Y."/>
            <person name="Tangrot J."/>
            <person name="Rosling A."/>
        </authorList>
    </citation>
    <scope>NUCLEOTIDE SEQUENCE</scope>
    <source>
        <strain evidence="1">MT106</strain>
    </source>
</reference>
<accession>A0A9N9DGN6</accession>
<proteinExistence type="predicted"/>
<gene>
    <name evidence="1" type="ORF">AGERDE_LOCUS10955</name>
</gene>
<dbReference type="AlphaFoldDB" id="A0A9N9DGN6"/>
<keyword evidence="2" id="KW-1185">Reference proteome</keyword>
<organism evidence="1 2">
    <name type="scientific">Ambispora gerdemannii</name>
    <dbReference type="NCBI Taxonomy" id="144530"/>
    <lineage>
        <taxon>Eukaryota</taxon>
        <taxon>Fungi</taxon>
        <taxon>Fungi incertae sedis</taxon>
        <taxon>Mucoromycota</taxon>
        <taxon>Glomeromycotina</taxon>
        <taxon>Glomeromycetes</taxon>
        <taxon>Archaeosporales</taxon>
        <taxon>Ambisporaceae</taxon>
        <taxon>Ambispora</taxon>
    </lineage>
</organism>
<comment type="caution">
    <text evidence="1">The sequence shown here is derived from an EMBL/GenBank/DDBJ whole genome shotgun (WGS) entry which is preliminary data.</text>
</comment>
<evidence type="ECO:0000313" key="2">
    <source>
        <dbReference type="Proteomes" id="UP000789831"/>
    </source>
</evidence>